<accession>A0AC34QQ13</accession>
<sequence>MDENDVHDVPPLNLCIDRIADVDVQNETYIFDISEVSECFKLKFTKAEVDQIKKEPMSIKRFFVDRNITFEPEDALIITRATVKFNLRTIHFSPVSTDQKPECYLIKIDIEFDNSRHSGQVFVRLNTLISYVNLCNGRVLQVGPVSTDTIIISVIDIGVLITCIASFLLCVRALIKAHLLQVETQKHFSKVFGIQLELKDKLEFLNLWYVMIIINDAFIMLGTIAKISIEFRDFDSDLFTLTGILLGLGSLLVYMGLFRYLGFFNQYNVLMLTFKKALPNLLRFMVCVIILYVGFLLAGWVIIGPYSIKFRSLSQSSEALFSLLNGDDMFATFYTISDSNTTITIFGKIYIYVFVALFIYVVLSLFIAIIMDAYEVIKVSLERFLKMKKYKMI</sequence>
<organism evidence="1 2">
    <name type="scientific">Panagrolaimus sp. JU765</name>
    <dbReference type="NCBI Taxonomy" id="591449"/>
    <lineage>
        <taxon>Eukaryota</taxon>
        <taxon>Metazoa</taxon>
        <taxon>Ecdysozoa</taxon>
        <taxon>Nematoda</taxon>
        <taxon>Chromadorea</taxon>
        <taxon>Rhabditida</taxon>
        <taxon>Tylenchina</taxon>
        <taxon>Panagrolaimomorpha</taxon>
        <taxon>Panagrolaimoidea</taxon>
        <taxon>Panagrolaimidae</taxon>
        <taxon>Panagrolaimus</taxon>
    </lineage>
</organism>
<evidence type="ECO:0000313" key="2">
    <source>
        <dbReference type="WBParaSite" id="JU765_v2.g18259.t1"/>
    </source>
</evidence>
<proteinExistence type="predicted"/>
<dbReference type="Proteomes" id="UP000887576">
    <property type="component" value="Unplaced"/>
</dbReference>
<dbReference type="WBParaSite" id="JU765_v2.g18259.t1">
    <property type="protein sequence ID" value="JU765_v2.g18259.t1"/>
    <property type="gene ID" value="JU765_v2.g18259"/>
</dbReference>
<reference evidence="2" key="1">
    <citation type="submission" date="2022-11" db="UniProtKB">
        <authorList>
            <consortium name="WormBaseParasite"/>
        </authorList>
    </citation>
    <scope>IDENTIFICATION</scope>
</reference>
<protein>
    <submittedName>
        <fullName evidence="2">Polycystin cation channel PKD1/PKD2 domain-containing protein</fullName>
    </submittedName>
</protein>
<evidence type="ECO:0000313" key="1">
    <source>
        <dbReference type="Proteomes" id="UP000887576"/>
    </source>
</evidence>
<name>A0AC34QQ13_9BILA</name>